<dbReference type="RefSeq" id="WP_007345855.1">
    <property type="nucleotide sequence ID" value="NZ_AOIW01000065.1"/>
</dbReference>
<organism evidence="2 3">
    <name type="scientific">Halorubrum distributum JCM 10247</name>
    <dbReference type="NCBI Taxonomy" id="1227486"/>
    <lineage>
        <taxon>Archaea</taxon>
        <taxon>Methanobacteriati</taxon>
        <taxon>Methanobacteriota</taxon>
        <taxon>Stenosarchaea group</taxon>
        <taxon>Halobacteria</taxon>
        <taxon>Halobacteriales</taxon>
        <taxon>Haloferacaceae</taxon>
        <taxon>Halorubrum</taxon>
        <taxon>Halorubrum distributum group</taxon>
    </lineage>
</organism>
<protein>
    <submittedName>
        <fullName evidence="2">Uncharacterized protein</fullName>
    </submittedName>
</protein>
<comment type="caution">
    <text evidence="2">The sequence shown here is derived from an EMBL/GenBank/DDBJ whole genome shotgun (WGS) entry which is preliminary data.</text>
</comment>
<dbReference type="AlphaFoldDB" id="M0D881"/>
<evidence type="ECO:0000313" key="2">
    <source>
        <dbReference type="EMBL" id="ELZ30369.1"/>
    </source>
</evidence>
<keyword evidence="1" id="KW-0812">Transmembrane</keyword>
<accession>M0D881</accession>
<evidence type="ECO:0000313" key="3">
    <source>
        <dbReference type="Proteomes" id="UP000011572"/>
    </source>
</evidence>
<proteinExistence type="predicted"/>
<dbReference type="Proteomes" id="UP000011572">
    <property type="component" value="Unassembled WGS sequence"/>
</dbReference>
<reference evidence="2 3" key="1">
    <citation type="journal article" date="2014" name="PLoS Genet.">
        <title>Phylogenetically driven sequencing of extremely halophilic archaea reveals strategies for static and dynamic osmo-response.</title>
        <authorList>
            <person name="Becker E.A."/>
            <person name="Seitzer P.M."/>
            <person name="Tritt A."/>
            <person name="Larsen D."/>
            <person name="Krusor M."/>
            <person name="Yao A.I."/>
            <person name="Wu D."/>
            <person name="Madern D."/>
            <person name="Eisen J.A."/>
            <person name="Darling A.E."/>
            <person name="Facciotti M.T."/>
        </authorList>
    </citation>
    <scope>NUCLEOTIDE SEQUENCE [LARGE SCALE GENOMIC DNA]</scope>
    <source>
        <strain evidence="2 3">JCM 10247</strain>
    </source>
</reference>
<keyword evidence="1" id="KW-1133">Transmembrane helix</keyword>
<name>M0D881_9EURY</name>
<sequence>MLKKAKAYALLAFLGIPLVFHVLFRTCGRTANGCRRSLLGQLFVAQGGALADIVRTTEFLFTGALAVLFVIALLGSARDRLTS</sequence>
<gene>
    <name evidence="2" type="ORF">C473_13264</name>
</gene>
<keyword evidence="1" id="KW-0472">Membrane</keyword>
<evidence type="ECO:0000256" key="1">
    <source>
        <dbReference type="SAM" id="Phobius"/>
    </source>
</evidence>
<dbReference type="EMBL" id="AOIW01000065">
    <property type="protein sequence ID" value="ELZ30369.1"/>
    <property type="molecule type" value="Genomic_DNA"/>
</dbReference>
<feature type="transmembrane region" description="Helical" evidence="1">
    <location>
        <begin position="59"/>
        <end position="77"/>
    </location>
</feature>